<protein>
    <submittedName>
        <fullName evidence="1">Flagellin lysine-N-methylase</fullName>
        <ecNumber evidence="1">2.1.1.-</ecNumber>
    </submittedName>
</protein>
<name>A0A9D2VYD4_9FIRM</name>
<keyword evidence="1" id="KW-0969">Cilium</keyword>
<evidence type="ECO:0000313" key="1">
    <source>
        <dbReference type="EMBL" id="HJH49821.1"/>
    </source>
</evidence>
<dbReference type="Proteomes" id="UP000813420">
    <property type="component" value="Unassembled WGS sequence"/>
</dbReference>
<dbReference type="AlphaFoldDB" id="A0A9D2VYD4"/>
<dbReference type="GO" id="GO:0008168">
    <property type="term" value="F:methyltransferase activity"/>
    <property type="evidence" value="ECO:0007669"/>
    <property type="project" value="UniProtKB-KW"/>
</dbReference>
<reference evidence="1" key="2">
    <citation type="submission" date="2021-09" db="EMBL/GenBank/DDBJ databases">
        <authorList>
            <person name="Gilroy R."/>
        </authorList>
    </citation>
    <scope>NUCLEOTIDE SEQUENCE</scope>
    <source>
        <strain evidence="1">USAMLcec4-12693</strain>
    </source>
</reference>
<accession>A0A9D2VYD4</accession>
<keyword evidence="1" id="KW-0489">Methyltransferase</keyword>
<comment type="caution">
    <text evidence="1">The sequence shown here is derived from an EMBL/GenBank/DDBJ whole genome shotgun (WGS) entry which is preliminary data.</text>
</comment>
<dbReference type="GO" id="GO:0032259">
    <property type="term" value="P:methylation"/>
    <property type="evidence" value="ECO:0007669"/>
    <property type="project" value="UniProtKB-KW"/>
</dbReference>
<keyword evidence="1" id="KW-0966">Cell projection</keyword>
<keyword evidence="1" id="KW-0808">Transferase</keyword>
<sequence>MQYTIPHYFKSFHCIGGKCPDTCCAGWQIQIDPASLKKYRKAKGALGARLHNEIDWKERCFRQYEGRCAFLNDENLCDLYLEGGGEQAFCKTCRTYPRHIEEFEGLREISLSLSCPAAARLILESEAPVKFLHGETDKEETYPDFDFFLFTKLMDARNLCFRILQDRSRPMKLRLAIVLALAHDLQVHIARGTLFKTDALLARYEASTVWEWFDRKLSSMEFTKDSAERTLQNLFDILDQLEVLRPDWPPYRKQAESILRFAMQKNTKSISSYATAGAPVFQEVFSDVVTEQLMVYFLFTYFAGAVYDQDAWGKMKFSFASVILIRELFRAECLMNPAEADHERLLQTAWRFARELEHSDPNKELMEKRLGNERLFHLRHMLSLLF</sequence>
<dbReference type="NCBIfam" id="NF038110">
    <property type="entry name" value="Lys_methyl_FliB"/>
    <property type="match status" value="1"/>
</dbReference>
<evidence type="ECO:0000313" key="2">
    <source>
        <dbReference type="Proteomes" id="UP000813420"/>
    </source>
</evidence>
<dbReference type="RefSeq" id="WP_277271978.1">
    <property type="nucleotide sequence ID" value="NZ_DYXE01000051.1"/>
</dbReference>
<dbReference type="EC" id="2.1.1.-" evidence="1"/>
<proteinExistence type="predicted"/>
<keyword evidence="1" id="KW-0282">Flagellum</keyword>
<reference evidence="1" key="1">
    <citation type="journal article" date="2021" name="PeerJ">
        <title>Extensive microbial diversity within the chicken gut microbiome revealed by metagenomics and culture.</title>
        <authorList>
            <person name="Gilroy R."/>
            <person name="Ravi A."/>
            <person name="Getino M."/>
            <person name="Pursley I."/>
            <person name="Horton D.L."/>
            <person name="Alikhan N.F."/>
            <person name="Baker D."/>
            <person name="Gharbi K."/>
            <person name="Hall N."/>
            <person name="Watson M."/>
            <person name="Adriaenssens E.M."/>
            <person name="Foster-Nyarko E."/>
            <person name="Jarju S."/>
            <person name="Secka A."/>
            <person name="Antonio M."/>
            <person name="Oren A."/>
            <person name="Chaudhuri R.R."/>
            <person name="La Ragione R."/>
            <person name="Hildebrand F."/>
            <person name="Pallen M.J."/>
        </authorList>
    </citation>
    <scope>NUCLEOTIDE SEQUENCE</scope>
    <source>
        <strain evidence="1">USAMLcec4-12693</strain>
    </source>
</reference>
<dbReference type="EMBL" id="DYXE01000051">
    <property type="protein sequence ID" value="HJH49821.1"/>
    <property type="molecule type" value="Genomic_DNA"/>
</dbReference>
<organism evidence="1 2">
    <name type="scientific">Merdimonas faecis</name>
    <dbReference type="NCBI Taxonomy" id="1653435"/>
    <lineage>
        <taxon>Bacteria</taxon>
        <taxon>Bacillati</taxon>
        <taxon>Bacillota</taxon>
        <taxon>Clostridia</taxon>
        <taxon>Lachnospirales</taxon>
        <taxon>Lachnospiraceae</taxon>
        <taxon>Merdimonas</taxon>
    </lineage>
</organism>
<gene>
    <name evidence="1" type="primary">fliB</name>
    <name evidence="1" type="ORF">K8V39_06115</name>
</gene>